<accession>A0A917B195</accession>
<feature type="transmembrane region" description="Helical" evidence="5">
    <location>
        <begin position="94"/>
        <end position="118"/>
    </location>
</feature>
<dbReference type="RefSeq" id="WP_188376617.1">
    <property type="nucleotide sequence ID" value="NZ_BMEL01000001.1"/>
</dbReference>
<evidence type="ECO:0000256" key="2">
    <source>
        <dbReference type="ARBA" id="ARBA00022692"/>
    </source>
</evidence>
<sequence length="121" mass="12973">MAHLHITSWVIAFALVGLATTFTRSGNEKAAKISQMILRATYLLILYSGGSLFAEYMGSDQIGLAVVKLLVGLWVIAAMEMVTVKYKKKKPAGAWWAQLVIAGILALILGFGVLPLGILPA</sequence>
<dbReference type="InterPro" id="IPR010899">
    <property type="entry name" value="UPF0344"/>
</dbReference>
<proteinExistence type="predicted"/>
<evidence type="ECO:0000256" key="3">
    <source>
        <dbReference type="ARBA" id="ARBA00022989"/>
    </source>
</evidence>
<keyword evidence="2 5" id="KW-0812">Transmembrane</keyword>
<organism evidence="6 7">
    <name type="scientific">Halobacillus andaensis</name>
    <dbReference type="NCBI Taxonomy" id="1176239"/>
    <lineage>
        <taxon>Bacteria</taxon>
        <taxon>Bacillati</taxon>
        <taxon>Bacillota</taxon>
        <taxon>Bacilli</taxon>
        <taxon>Bacillales</taxon>
        <taxon>Bacillaceae</taxon>
        <taxon>Halobacillus</taxon>
    </lineage>
</organism>
<reference evidence="6" key="1">
    <citation type="journal article" date="2014" name="Int. J. Syst. Evol. Microbiol.">
        <title>Complete genome sequence of Corynebacterium casei LMG S-19264T (=DSM 44701T), isolated from a smear-ripened cheese.</title>
        <authorList>
            <consortium name="US DOE Joint Genome Institute (JGI-PGF)"/>
            <person name="Walter F."/>
            <person name="Albersmeier A."/>
            <person name="Kalinowski J."/>
            <person name="Ruckert C."/>
        </authorList>
    </citation>
    <scope>NUCLEOTIDE SEQUENCE</scope>
    <source>
        <strain evidence="6">CGMCC 1.12153</strain>
    </source>
</reference>
<evidence type="ECO:0000313" key="6">
    <source>
        <dbReference type="EMBL" id="GGF15694.1"/>
    </source>
</evidence>
<dbReference type="EMBL" id="BMEL01000001">
    <property type="protein sequence ID" value="GGF15694.1"/>
    <property type="molecule type" value="Genomic_DNA"/>
</dbReference>
<keyword evidence="7" id="KW-1185">Reference proteome</keyword>
<evidence type="ECO:0000256" key="1">
    <source>
        <dbReference type="ARBA" id="ARBA00022475"/>
    </source>
</evidence>
<keyword evidence="4 5" id="KW-0472">Membrane</keyword>
<feature type="transmembrane region" description="Helical" evidence="5">
    <location>
        <begin position="6"/>
        <end position="24"/>
    </location>
</feature>
<dbReference type="AlphaFoldDB" id="A0A917B195"/>
<keyword evidence="1" id="KW-1003">Cell membrane</keyword>
<feature type="transmembrane region" description="Helical" evidence="5">
    <location>
        <begin position="36"/>
        <end position="56"/>
    </location>
</feature>
<feature type="transmembrane region" description="Helical" evidence="5">
    <location>
        <begin position="62"/>
        <end position="82"/>
    </location>
</feature>
<dbReference type="Pfam" id="PF07457">
    <property type="entry name" value="DUF1516"/>
    <property type="match status" value="1"/>
</dbReference>
<comment type="caution">
    <text evidence="6">The sequence shown here is derived from an EMBL/GenBank/DDBJ whole genome shotgun (WGS) entry which is preliminary data.</text>
</comment>
<keyword evidence="3 5" id="KW-1133">Transmembrane helix</keyword>
<evidence type="ECO:0000256" key="5">
    <source>
        <dbReference type="SAM" id="Phobius"/>
    </source>
</evidence>
<gene>
    <name evidence="6" type="primary">yisL</name>
    <name evidence="6" type="ORF">GCM10010954_12910</name>
</gene>
<evidence type="ECO:0000313" key="7">
    <source>
        <dbReference type="Proteomes" id="UP000660110"/>
    </source>
</evidence>
<name>A0A917B195_HALAA</name>
<protein>
    <submittedName>
        <fullName evidence="6">UPF0344 protein YisL</fullName>
    </submittedName>
</protein>
<dbReference type="Proteomes" id="UP000660110">
    <property type="component" value="Unassembled WGS sequence"/>
</dbReference>
<evidence type="ECO:0000256" key="4">
    <source>
        <dbReference type="ARBA" id="ARBA00023136"/>
    </source>
</evidence>
<reference evidence="6" key="2">
    <citation type="submission" date="2020-09" db="EMBL/GenBank/DDBJ databases">
        <authorList>
            <person name="Sun Q."/>
            <person name="Zhou Y."/>
        </authorList>
    </citation>
    <scope>NUCLEOTIDE SEQUENCE</scope>
    <source>
        <strain evidence="6">CGMCC 1.12153</strain>
    </source>
</reference>